<dbReference type="InterPro" id="IPR028996">
    <property type="entry name" value="GM2-AP"/>
</dbReference>
<dbReference type="SUPFAM" id="SSF63707">
    <property type="entry name" value="Ganglioside M2 (gm2) activator"/>
    <property type="match status" value="1"/>
</dbReference>
<dbReference type="GO" id="GO:0008047">
    <property type="term" value="F:enzyme activator activity"/>
    <property type="evidence" value="ECO:0007669"/>
    <property type="project" value="InterPro"/>
</dbReference>
<feature type="signal peptide" evidence="2">
    <location>
        <begin position="1"/>
        <end position="19"/>
    </location>
</feature>
<evidence type="ECO:0000256" key="2">
    <source>
        <dbReference type="SAM" id="SignalP"/>
    </source>
</evidence>
<reference evidence="3" key="1">
    <citation type="submission" date="2021-01" db="UniProtKB">
        <authorList>
            <consortium name="EnsemblMetazoa"/>
        </authorList>
    </citation>
    <scope>IDENTIFICATION</scope>
</reference>
<keyword evidence="1 2" id="KW-0732">Signal</keyword>
<evidence type="ECO:0000256" key="1">
    <source>
        <dbReference type="ARBA" id="ARBA00022729"/>
    </source>
</evidence>
<dbReference type="AlphaFoldDB" id="A0A7M5TX63"/>
<dbReference type="PANTHER" id="PTHR17357:SF0">
    <property type="entry name" value="GANGLIOSIDE GM2 ACTIVATOR"/>
    <property type="match status" value="1"/>
</dbReference>
<evidence type="ECO:0000313" key="4">
    <source>
        <dbReference type="Proteomes" id="UP000594262"/>
    </source>
</evidence>
<dbReference type="Gene3D" id="2.70.220.10">
    <property type="entry name" value="Ganglioside GM2 activator"/>
    <property type="match status" value="1"/>
</dbReference>
<dbReference type="EnsemblMetazoa" id="CLYHEMT003038.1">
    <property type="protein sequence ID" value="CLYHEMP003038.1"/>
    <property type="gene ID" value="CLYHEMG003038"/>
</dbReference>
<name>A0A7M5TX63_9CNID</name>
<dbReference type="GO" id="GO:0006689">
    <property type="term" value="P:ganglioside catabolic process"/>
    <property type="evidence" value="ECO:0007669"/>
    <property type="project" value="InterPro"/>
</dbReference>
<protein>
    <recommendedName>
        <fullName evidence="5">MD-2-related lipid-recognition domain-containing protein</fullName>
    </recommendedName>
</protein>
<evidence type="ECO:0000313" key="3">
    <source>
        <dbReference type="EnsemblMetazoa" id="CLYHEMP003038.1"/>
    </source>
</evidence>
<dbReference type="PROSITE" id="PS51257">
    <property type="entry name" value="PROKAR_LIPOPROTEIN"/>
    <property type="match status" value="1"/>
</dbReference>
<dbReference type="RefSeq" id="XP_066923404.1">
    <property type="nucleotide sequence ID" value="XM_067067303.1"/>
</dbReference>
<dbReference type="GeneID" id="136810710"/>
<evidence type="ECO:0008006" key="5">
    <source>
        <dbReference type="Google" id="ProtNLM"/>
    </source>
</evidence>
<dbReference type="Proteomes" id="UP000594262">
    <property type="component" value="Unplaced"/>
</dbReference>
<accession>A0A7M5TX63</accession>
<sequence length="175" mass="19175">MARLGLIALLATLVACSYAAKFSDCGGSHARFLAIGVPSTIKVQEGFTLSVPFHARVSRAFTSTSLQVKLKIERSLGWFGHQNICGLTGGFCDRRVNCAQLNDVVNKFLLAPKPHFECPFTVGDYNFPLNIKVPKLDIPGAIKVLGAGTYRLTAEFYDNGRKTGCFKLEDVRVQF</sequence>
<organism evidence="3 4">
    <name type="scientific">Clytia hemisphaerica</name>
    <dbReference type="NCBI Taxonomy" id="252671"/>
    <lineage>
        <taxon>Eukaryota</taxon>
        <taxon>Metazoa</taxon>
        <taxon>Cnidaria</taxon>
        <taxon>Hydrozoa</taxon>
        <taxon>Hydroidolina</taxon>
        <taxon>Leptothecata</taxon>
        <taxon>Obeliida</taxon>
        <taxon>Clytiidae</taxon>
        <taxon>Clytia</taxon>
    </lineage>
</organism>
<dbReference type="InterPro" id="IPR036846">
    <property type="entry name" value="GM2-AP_sf"/>
</dbReference>
<dbReference type="PANTHER" id="PTHR17357">
    <property type="entry name" value="GM2 GANGLIOSIDE ACTIVATOR PROTEIN"/>
    <property type="match status" value="1"/>
</dbReference>
<dbReference type="GO" id="GO:0005319">
    <property type="term" value="F:lipid transporter activity"/>
    <property type="evidence" value="ECO:0007669"/>
    <property type="project" value="TreeGrafter"/>
</dbReference>
<keyword evidence="4" id="KW-1185">Reference proteome</keyword>
<feature type="chain" id="PRO_5029611082" description="MD-2-related lipid-recognition domain-containing protein" evidence="2">
    <location>
        <begin position="20"/>
        <end position="175"/>
    </location>
</feature>
<dbReference type="GO" id="GO:0009898">
    <property type="term" value="C:cytoplasmic side of plasma membrane"/>
    <property type="evidence" value="ECO:0007669"/>
    <property type="project" value="TreeGrafter"/>
</dbReference>
<proteinExistence type="predicted"/>